<dbReference type="NCBIfam" id="NF001055">
    <property type="entry name" value="PRK00117.2-5"/>
    <property type="match status" value="1"/>
</dbReference>
<dbReference type="Gene3D" id="1.10.10.10">
    <property type="entry name" value="Winged helix-like DNA-binding domain superfamily/Winged helix DNA-binding domain"/>
    <property type="match status" value="3"/>
</dbReference>
<evidence type="ECO:0000256" key="1">
    <source>
        <dbReference type="ARBA" id="ARBA00004496"/>
    </source>
</evidence>
<dbReference type="InterPro" id="IPR036388">
    <property type="entry name" value="WH-like_DNA-bd_sf"/>
</dbReference>
<dbReference type="HAMAP" id="MF_01114">
    <property type="entry name" value="RecX"/>
    <property type="match status" value="1"/>
</dbReference>
<feature type="domain" description="RecX third three-helical" evidence="7">
    <location>
        <begin position="96"/>
        <end position="141"/>
    </location>
</feature>
<comment type="subcellular location">
    <subcellularLocation>
        <location evidence="1 5">Cytoplasm</location>
    </subcellularLocation>
</comment>
<dbReference type="PANTHER" id="PTHR33602:SF1">
    <property type="entry name" value="REGULATORY PROTEIN RECX FAMILY PROTEIN"/>
    <property type="match status" value="1"/>
</dbReference>
<evidence type="ECO:0000259" key="7">
    <source>
        <dbReference type="Pfam" id="PF21981"/>
    </source>
</evidence>
<feature type="domain" description="RecX first three-helical" evidence="8">
    <location>
        <begin position="8"/>
        <end position="46"/>
    </location>
</feature>
<keyword evidence="4 5" id="KW-0963">Cytoplasm</keyword>
<evidence type="ECO:0000259" key="6">
    <source>
        <dbReference type="Pfam" id="PF02631"/>
    </source>
</evidence>
<reference evidence="9 10" key="1">
    <citation type="submission" date="2022-02" db="EMBL/GenBank/DDBJ databases">
        <title>Genome sequence data of Kingella unionensis sp. nov. strain CICC 24913 (CCUG 75125).</title>
        <authorList>
            <person name="Xiao M."/>
        </authorList>
    </citation>
    <scope>NUCLEOTIDE SEQUENCE [LARGE SCALE GENOMIC DNA]</scope>
    <source>
        <strain evidence="9 10">CICC 24913</strain>
    </source>
</reference>
<evidence type="ECO:0000259" key="8">
    <source>
        <dbReference type="Pfam" id="PF21982"/>
    </source>
</evidence>
<dbReference type="PANTHER" id="PTHR33602">
    <property type="entry name" value="REGULATORY PROTEIN RECX FAMILY PROTEIN"/>
    <property type="match status" value="1"/>
</dbReference>
<dbReference type="InterPro" id="IPR003783">
    <property type="entry name" value="Regulatory_RecX"/>
</dbReference>
<evidence type="ECO:0000256" key="2">
    <source>
        <dbReference type="ARBA" id="ARBA00009695"/>
    </source>
</evidence>
<comment type="caution">
    <text evidence="9">The sequence shown here is derived from an EMBL/GenBank/DDBJ whole genome shotgun (WGS) entry which is preliminary data.</text>
</comment>
<evidence type="ECO:0000313" key="10">
    <source>
        <dbReference type="Proteomes" id="UP001298424"/>
    </source>
</evidence>
<keyword evidence="10" id="KW-1185">Reference proteome</keyword>
<dbReference type="Proteomes" id="UP001298424">
    <property type="component" value="Unassembled WGS sequence"/>
</dbReference>
<dbReference type="InterPro" id="IPR053926">
    <property type="entry name" value="RecX_HTH_1st"/>
</dbReference>
<evidence type="ECO:0000256" key="4">
    <source>
        <dbReference type="ARBA" id="ARBA00022490"/>
    </source>
</evidence>
<feature type="domain" description="RecX second three-helical" evidence="6">
    <location>
        <begin position="53"/>
        <end position="90"/>
    </location>
</feature>
<gene>
    <name evidence="5 9" type="primary">recX</name>
    <name evidence="9" type="ORF">MB824_08360</name>
</gene>
<name>A0ABS9NNY9_9NEIS</name>
<organism evidence="9 10">
    <name type="scientific">Kingella pumchi</name>
    <dbReference type="NCBI Taxonomy" id="2779506"/>
    <lineage>
        <taxon>Bacteria</taxon>
        <taxon>Pseudomonadati</taxon>
        <taxon>Pseudomonadota</taxon>
        <taxon>Betaproteobacteria</taxon>
        <taxon>Neisseriales</taxon>
        <taxon>Neisseriaceae</taxon>
        <taxon>Kingella</taxon>
    </lineage>
</organism>
<dbReference type="Pfam" id="PF21982">
    <property type="entry name" value="RecX_HTH1"/>
    <property type="match status" value="1"/>
</dbReference>
<dbReference type="RefSeq" id="WP_238748002.1">
    <property type="nucleotide sequence ID" value="NZ_JAKOOW010000028.1"/>
</dbReference>
<accession>A0ABS9NNY9</accession>
<dbReference type="InterPro" id="IPR053925">
    <property type="entry name" value="RecX_HTH_3rd"/>
</dbReference>
<evidence type="ECO:0000256" key="5">
    <source>
        <dbReference type="HAMAP-Rule" id="MF_01114"/>
    </source>
</evidence>
<protein>
    <recommendedName>
        <fullName evidence="3 5">Regulatory protein RecX</fullName>
    </recommendedName>
</protein>
<dbReference type="InterPro" id="IPR053924">
    <property type="entry name" value="RecX_HTH_2nd"/>
</dbReference>
<dbReference type="Pfam" id="PF02631">
    <property type="entry name" value="RecX_HTH2"/>
    <property type="match status" value="1"/>
</dbReference>
<comment type="similarity">
    <text evidence="2 5">Belongs to the RecX family.</text>
</comment>
<sequence>MKEGKSLKARALDLLARREYSRLELKRRLAPHAESEDEIDSLLAELSDRQWQSDERYAEAFIHSKSRSRGRLRLQQELAAKGVDESLVRANLPDRDTELANALAVLHKKFAAPPQDFQEKQKQIRFMLYRGFEMDIVQAALKEEWPQ</sequence>
<evidence type="ECO:0000313" key="9">
    <source>
        <dbReference type="EMBL" id="MCG6504508.1"/>
    </source>
</evidence>
<proteinExistence type="inferred from homology"/>
<evidence type="ECO:0000256" key="3">
    <source>
        <dbReference type="ARBA" id="ARBA00018111"/>
    </source>
</evidence>
<comment type="function">
    <text evidence="5">Modulates RecA activity.</text>
</comment>
<dbReference type="Pfam" id="PF21981">
    <property type="entry name" value="RecX_HTH3"/>
    <property type="match status" value="1"/>
</dbReference>
<dbReference type="EMBL" id="JAKOOW010000028">
    <property type="protein sequence ID" value="MCG6504508.1"/>
    <property type="molecule type" value="Genomic_DNA"/>
</dbReference>